<dbReference type="Proteomes" id="UP000037069">
    <property type="component" value="Unassembled WGS sequence"/>
</dbReference>
<keyword evidence="14" id="KW-0812">Transmembrane</keyword>
<evidence type="ECO:0000256" key="9">
    <source>
        <dbReference type="ARBA" id="ARBA00022848"/>
    </source>
</evidence>
<dbReference type="FunFam" id="1.10.630.10:FF:000182">
    <property type="entry name" value="Cytochrome P450 3A4"/>
    <property type="match status" value="2"/>
</dbReference>
<keyword evidence="14" id="KW-1133">Transmembrane helix</keyword>
<dbReference type="STRING" id="7375.A0A0L0C7S1"/>
<evidence type="ECO:0000256" key="10">
    <source>
        <dbReference type="ARBA" id="ARBA00023002"/>
    </source>
</evidence>
<dbReference type="GO" id="GO:0005789">
    <property type="term" value="C:endoplasmic reticulum membrane"/>
    <property type="evidence" value="ECO:0007669"/>
    <property type="project" value="UniProtKB-SubCell"/>
</dbReference>
<proteinExistence type="inferred from homology"/>
<keyword evidence="6" id="KW-0349">Heme</keyword>
<dbReference type="OrthoDB" id="2789670at2759"/>
<reference evidence="15 16" key="1">
    <citation type="journal article" date="2015" name="Nat. Commun.">
        <title>Lucilia cuprina genome unlocks parasitic fly biology to underpin future interventions.</title>
        <authorList>
            <person name="Anstead C.A."/>
            <person name="Korhonen P.K."/>
            <person name="Young N.D."/>
            <person name="Hall R.S."/>
            <person name="Jex A.R."/>
            <person name="Murali S.C."/>
            <person name="Hughes D.S."/>
            <person name="Lee S.F."/>
            <person name="Perry T."/>
            <person name="Stroehlein A.J."/>
            <person name="Ansell B.R."/>
            <person name="Breugelmans B."/>
            <person name="Hofmann A."/>
            <person name="Qu J."/>
            <person name="Dugan S."/>
            <person name="Lee S.L."/>
            <person name="Chao H."/>
            <person name="Dinh H."/>
            <person name="Han Y."/>
            <person name="Doddapaneni H.V."/>
            <person name="Worley K.C."/>
            <person name="Muzny D.M."/>
            <person name="Ioannidis P."/>
            <person name="Waterhouse R.M."/>
            <person name="Zdobnov E.M."/>
            <person name="James P.J."/>
            <person name="Bagnall N.H."/>
            <person name="Kotze A.C."/>
            <person name="Gibbs R.A."/>
            <person name="Richards S."/>
            <person name="Batterham P."/>
            <person name="Gasser R.B."/>
        </authorList>
    </citation>
    <scope>NUCLEOTIDE SEQUENCE [LARGE SCALE GENOMIC DNA]</scope>
    <source>
        <strain evidence="15 16">LS</strain>
        <tissue evidence="15">Full body</tissue>
    </source>
</reference>
<dbReference type="PRINTS" id="PR00463">
    <property type="entry name" value="EP450I"/>
</dbReference>
<gene>
    <name evidence="15" type="ORF">FF38_06015</name>
</gene>
<dbReference type="PANTHER" id="PTHR24292">
    <property type="entry name" value="CYTOCHROME P450"/>
    <property type="match status" value="1"/>
</dbReference>
<sequence>MSQLLLYILILFISLILALYIYLTWHFNHWIKRKIPGPKPFPLFGTFPGMVNAKRNFIYDLDEVYRQFKNKAKFVGVFVTRNPQIMILDPEICKDILITNFKSFQDNESSQWMNRKKEPISGSNPFALPAADWKIKRAEIVPAMTMSRIKGMFSIVEAICKKLNRYLKHIVESGQTTIDAKDIALHFTGEVVADVGWGIEAGNFVIDNDNHAKEDTLFLNMSKQLIAQTFNAFKYFFIAGIFPIVRYLVYVRFFPEITDRFFLQLTNSALQIRKSNANSNRQDFLQHMMELQQKKGISETEIVAHQLTLLFDGFETSATLISHCLLMLARYPEKQEKLRLEIQQHFEAHANTFDFDELVKLPYLEQCLAETLRIFTPLPYMAKVCTQPCELLNNDGVSLQLQPGDVCLIPLYSLHHDEEYYTQPEVFLPERFDEENGGIKKYKDMGVYLPFGDGPRICIGMKFGLSQAKAAVAEVIKHFELTVNERTRKDNYQAADGFIIGLDGGIFLDIKAFFIFGLYVYLTWHFDYWIKIKIPGPKPRVLYGTFPGTIDGKRNFIYDLDEIYRQFKNKAKFVGVFMTRSPQLMILDPELCKEILIANFKCFQENESSIRTDRVREPISGSNPFVLPFDEWKVKRAEIVPGVTSSKIKGMFPIIENVCTKFRQYLKNEIKKGTRTFNAKEVALKYTGDVVADVVWGIDAENLSTTKDVSQEKSSIFNMSKTMIAQNFHAFNYYFIARIFPIIRRFYYVRFFPEITDRYFTKLSRSAVELRQAQENNSRQDFLQYMVDLKEKKYISDTQITAHNLTFLFDGFETSATLISHCLLLLARYPLAQQKLRQEIQQHHHLVLNSTLNFDDLVKLPYLEQCVAETLRIFTPLPFMAKVCTQPCEFTNNDGVSLQIQPGDICLISLHSMHHDEEFFPQPEEFMPERFAEENGGTKKYKDMGVYLPFGDGPRICLGMKFALTQAKAAIVEVIKHFELTVNERTRQDNYQSADSFMSGLDGGIYLDVKEL</sequence>
<evidence type="ECO:0000256" key="1">
    <source>
        <dbReference type="ARBA" id="ARBA00001971"/>
    </source>
</evidence>
<dbReference type="InterPro" id="IPR050476">
    <property type="entry name" value="Insect_CytP450_Detox"/>
</dbReference>
<dbReference type="InterPro" id="IPR001128">
    <property type="entry name" value="Cyt_P450"/>
</dbReference>
<evidence type="ECO:0000256" key="14">
    <source>
        <dbReference type="SAM" id="Phobius"/>
    </source>
</evidence>
<keyword evidence="16" id="KW-1185">Reference proteome</keyword>
<evidence type="ECO:0000256" key="2">
    <source>
        <dbReference type="ARBA" id="ARBA00003690"/>
    </source>
</evidence>
<evidence type="ECO:0000256" key="6">
    <source>
        <dbReference type="ARBA" id="ARBA00022617"/>
    </source>
</evidence>
<dbReference type="Gene3D" id="1.10.630.10">
    <property type="entry name" value="Cytochrome P450"/>
    <property type="match status" value="2"/>
</dbReference>
<dbReference type="PROSITE" id="PS00086">
    <property type="entry name" value="CYTOCHROME_P450"/>
    <property type="match status" value="2"/>
</dbReference>
<evidence type="ECO:0000256" key="11">
    <source>
        <dbReference type="ARBA" id="ARBA00023004"/>
    </source>
</evidence>
<evidence type="ECO:0000256" key="8">
    <source>
        <dbReference type="ARBA" id="ARBA00022824"/>
    </source>
</evidence>
<dbReference type="InterPro" id="IPR017972">
    <property type="entry name" value="Cyt_P450_CS"/>
</dbReference>
<evidence type="ECO:0000313" key="15">
    <source>
        <dbReference type="EMBL" id="KNC28443.1"/>
    </source>
</evidence>
<name>A0A0L0C7S1_LUCCU</name>
<evidence type="ECO:0000256" key="7">
    <source>
        <dbReference type="ARBA" id="ARBA00022723"/>
    </source>
</evidence>
<dbReference type="GO" id="GO:0004497">
    <property type="term" value="F:monooxygenase activity"/>
    <property type="evidence" value="ECO:0007669"/>
    <property type="project" value="UniProtKB-KW"/>
</dbReference>
<dbReference type="GO" id="GO:0005506">
    <property type="term" value="F:iron ion binding"/>
    <property type="evidence" value="ECO:0007669"/>
    <property type="project" value="InterPro"/>
</dbReference>
<dbReference type="GO" id="GO:0016705">
    <property type="term" value="F:oxidoreductase activity, acting on paired donors, with incorporation or reduction of molecular oxygen"/>
    <property type="evidence" value="ECO:0007669"/>
    <property type="project" value="InterPro"/>
</dbReference>
<dbReference type="InterPro" id="IPR002401">
    <property type="entry name" value="Cyt_P450_E_grp-I"/>
</dbReference>
<evidence type="ECO:0000256" key="13">
    <source>
        <dbReference type="ARBA" id="ARBA00023136"/>
    </source>
</evidence>
<comment type="cofactor">
    <cofactor evidence="1">
        <name>heme</name>
        <dbReference type="ChEBI" id="CHEBI:30413"/>
    </cofactor>
</comment>
<keyword evidence="13 14" id="KW-0472">Membrane</keyword>
<evidence type="ECO:0000256" key="12">
    <source>
        <dbReference type="ARBA" id="ARBA00023033"/>
    </source>
</evidence>
<dbReference type="CDD" id="cd11056">
    <property type="entry name" value="CYP6-like"/>
    <property type="match status" value="2"/>
</dbReference>
<dbReference type="AlphaFoldDB" id="A0A0L0C7S1"/>
<dbReference type="EMBL" id="JRES01000772">
    <property type="protein sequence ID" value="KNC28443.1"/>
    <property type="molecule type" value="Genomic_DNA"/>
</dbReference>
<evidence type="ECO:0000256" key="3">
    <source>
        <dbReference type="ARBA" id="ARBA00004174"/>
    </source>
</evidence>
<organism evidence="15 16">
    <name type="scientific">Lucilia cuprina</name>
    <name type="common">Green bottle fly</name>
    <name type="synonym">Australian sheep blowfly</name>
    <dbReference type="NCBI Taxonomy" id="7375"/>
    <lineage>
        <taxon>Eukaryota</taxon>
        <taxon>Metazoa</taxon>
        <taxon>Ecdysozoa</taxon>
        <taxon>Arthropoda</taxon>
        <taxon>Hexapoda</taxon>
        <taxon>Insecta</taxon>
        <taxon>Pterygota</taxon>
        <taxon>Neoptera</taxon>
        <taxon>Endopterygota</taxon>
        <taxon>Diptera</taxon>
        <taxon>Brachycera</taxon>
        <taxon>Muscomorpha</taxon>
        <taxon>Oestroidea</taxon>
        <taxon>Calliphoridae</taxon>
        <taxon>Luciliinae</taxon>
        <taxon>Lucilia</taxon>
    </lineage>
</organism>
<evidence type="ECO:0000256" key="5">
    <source>
        <dbReference type="ARBA" id="ARBA00010617"/>
    </source>
</evidence>
<evidence type="ECO:0000313" key="16">
    <source>
        <dbReference type="Proteomes" id="UP000037069"/>
    </source>
</evidence>
<accession>A0A0L0C7S1</accession>
<keyword evidence="7" id="KW-0479">Metal-binding</keyword>
<keyword evidence="10" id="KW-0560">Oxidoreductase</keyword>
<comment type="similarity">
    <text evidence="5">Belongs to the cytochrome P450 family.</text>
</comment>
<feature type="transmembrane region" description="Helical" evidence="14">
    <location>
        <begin position="232"/>
        <end position="250"/>
    </location>
</feature>
<comment type="caution">
    <text evidence="15">The sequence shown here is derived from an EMBL/GenBank/DDBJ whole genome shotgun (WGS) entry which is preliminary data.</text>
</comment>
<dbReference type="PRINTS" id="PR00385">
    <property type="entry name" value="P450"/>
</dbReference>
<comment type="subcellular location">
    <subcellularLocation>
        <location evidence="4">Endoplasmic reticulum membrane</location>
        <topology evidence="4">Peripheral membrane protein</topology>
    </subcellularLocation>
    <subcellularLocation>
        <location evidence="3">Microsome membrane</location>
        <topology evidence="3">Peripheral membrane protein</topology>
    </subcellularLocation>
</comment>
<feature type="transmembrane region" description="Helical" evidence="14">
    <location>
        <begin position="6"/>
        <end position="25"/>
    </location>
</feature>
<dbReference type="InterPro" id="IPR036396">
    <property type="entry name" value="Cyt_P450_sf"/>
</dbReference>
<protein>
    <submittedName>
        <fullName evidence="15">Putative cytochrome P450 28d1</fullName>
    </submittedName>
</protein>
<keyword evidence="9" id="KW-0492">Microsome</keyword>
<dbReference type="OMA" id="EMAKFTD"/>
<evidence type="ECO:0000256" key="4">
    <source>
        <dbReference type="ARBA" id="ARBA00004406"/>
    </source>
</evidence>
<keyword evidence="8" id="KW-0256">Endoplasmic reticulum</keyword>
<comment type="function">
    <text evidence="2">May be involved in the metabolism of insect hormones and in the breakdown of synthetic insecticides.</text>
</comment>
<dbReference type="SUPFAM" id="SSF48264">
    <property type="entry name" value="Cytochrome P450"/>
    <property type="match status" value="2"/>
</dbReference>
<keyword evidence="11" id="KW-0408">Iron</keyword>
<dbReference type="Pfam" id="PF00067">
    <property type="entry name" value="p450"/>
    <property type="match status" value="2"/>
</dbReference>
<dbReference type="GO" id="GO:0020037">
    <property type="term" value="F:heme binding"/>
    <property type="evidence" value="ECO:0007669"/>
    <property type="project" value="InterPro"/>
</dbReference>
<keyword evidence="12" id="KW-0503">Monooxygenase</keyword>
<dbReference type="PANTHER" id="PTHR24292:SF84">
    <property type="entry name" value="CYTOCHROME P450 28A5-RELATED"/>
    <property type="match status" value="1"/>
</dbReference>